<evidence type="ECO:0000313" key="1">
    <source>
        <dbReference type="EnsemblPlants" id="Solyc10g018290.2.1.1"/>
    </source>
</evidence>
<dbReference type="InParanoid" id="A0A3Q7ICQ5"/>
<proteinExistence type="predicted"/>
<accession>A0A3Q7ICQ5</accession>
<dbReference type="PaxDb" id="4081-Solyc10g018290.1.1"/>
<dbReference type="AlphaFoldDB" id="A0A3Q7ICQ5"/>
<reference evidence="1" key="2">
    <citation type="submission" date="2019-01" db="UniProtKB">
        <authorList>
            <consortium name="EnsemblPlants"/>
        </authorList>
    </citation>
    <scope>IDENTIFICATION</scope>
    <source>
        <strain evidence="1">cv. Heinz 1706</strain>
    </source>
</reference>
<reference evidence="1" key="1">
    <citation type="journal article" date="2012" name="Nature">
        <title>The tomato genome sequence provides insights into fleshy fruit evolution.</title>
        <authorList>
            <consortium name="Tomato Genome Consortium"/>
        </authorList>
    </citation>
    <scope>NUCLEOTIDE SEQUENCE [LARGE SCALE GENOMIC DNA]</scope>
    <source>
        <strain evidence="1">cv. Heinz 1706</strain>
    </source>
</reference>
<dbReference type="PANTHER" id="PTHR13833">
    <property type="match status" value="1"/>
</dbReference>
<dbReference type="Gramene" id="Solyc10g018290.2.1">
    <property type="protein sequence ID" value="Solyc10g018290.2.1.1"/>
    <property type="gene ID" value="Solyc10g018290.2"/>
</dbReference>
<keyword evidence="2" id="KW-1185">Reference proteome</keyword>
<dbReference type="EnsemblPlants" id="Solyc10g018290.2.1">
    <property type="protein sequence ID" value="Solyc10g018290.2.1.1"/>
    <property type="gene ID" value="Solyc10g018290.2"/>
</dbReference>
<organism evidence="1">
    <name type="scientific">Solanum lycopersicum</name>
    <name type="common">Tomato</name>
    <name type="synonym">Lycopersicon esculentum</name>
    <dbReference type="NCBI Taxonomy" id="4081"/>
    <lineage>
        <taxon>Eukaryota</taxon>
        <taxon>Viridiplantae</taxon>
        <taxon>Streptophyta</taxon>
        <taxon>Embryophyta</taxon>
        <taxon>Tracheophyta</taxon>
        <taxon>Spermatophyta</taxon>
        <taxon>Magnoliopsida</taxon>
        <taxon>eudicotyledons</taxon>
        <taxon>Gunneridae</taxon>
        <taxon>Pentapetalae</taxon>
        <taxon>asterids</taxon>
        <taxon>lamiids</taxon>
        <taxon>Solanales</taxon>
        <taxon>Solanaceae</taxon>
        <taxon>Solanoideae</taxon>
        <taxon>Solaneae</taxon>
        <taxon>Solanum</taxon>
        <taxon>Solanum subgen. Lycopersicon</taxon>
    </lineage>
</organism>
<name>A0A3Q7ICQ5_SOLLC</name>
<dbReference type="STRING" id="4081.A0A3Q7ICQ5"/>
<dbReference type="Proteomes" id="UP000004994">
    <property type="component" value="Chromosome 10"/>
</dbReference>
<dbReference type="PANTHER" id="PTHR13833:SF57">
    <property type="entry name" value="NHL REPEAT PROTEIN"/>
    <property type="match status" value="1"/>
</dbReference>
<evidence type="ECO:0000313" key="2">
    <source>
        <dbReference type="Proteomes" id="UP000004994"/>
    </source>
</evidence>
<protein>
    <submittedName>
        <fullName evidence="1">Uncharacterized protein</fullName>
    </submittedName>
</protein>
<sequence length="84" mass="9477">ILNGVVSNAITNLMKWVWSLKANTKTVISGRPMMKFESGYSVETVFDGSKLGIEPYSVEIMSGWWLDQPMDTLDMLTENCGRQE</sequence>